<dbReference type="Pfam" id="PF07584">
    <property type="entry name" value="BatA"/>
    <property type="match status" value="1"/>
</dbReference>
<dbReference type="EMBL" id="QRNO01000024">
    <property type="protein sequence ID" value="RHK50926.1"/>
    <property type="molecule type" value="Genomic_DNA"/>
</dbReference>
<keyword evidence="1" id="KW-1003">Cell membrane</keyword>
<reference evidence="7 8" key="1">
    <citation type="submission" date="2018-08" db="EMBL/GenBank/DDBJ databases">
        <title>A genome reference for cultivated species of the human gut microbiota.</title>
        <authorList>
            <person name="Zou Y."/>
            <person name="Xue W."/>
            <person name="Luo G."/>
        </authorList>
    </citation>
    <scope>NUCLEOTIDE SEQUENCE [LARGE SCALE GENOMIC DNA]</scope>
    <source>
        <strain evidence="7 8">AF42-9</strain>
    </source>
</reference>
<evidence type="ECO:0000313" key="7">
    <source>
        <dbReference type="EMBL" id="RHK50926.1"/>
    </source>
</evidence>
<proteinExistence type="predicted"/>
<dbReference type="PROSITE" id="PS50234">
    <property type="entry name" value="VWFA"/>
    <property type="match status" value="1"/>
</dbReference>
<feature type="transmembrane region" description="Helical" evidence="5">
    <location>
        <begin position="57"/>
        <end position="74"/>
    </location>
</feature>
<protein>
    <submittedName>
        <fullName evidence="7">VWA domain-containing protein</fullName>
    </submittedName>
</protein>
<evidence type="ECO:0000256" key="2">
    <source>
        <dbReference type="ARBA" id="ARBA00022692"/>
    </source>
</evidence>
<dbReference type="InterPro" id="IPR024163">
    <property type="entry name" value="Aerotolerance_reg_N"/>
</dbReference>
<dbReference type="Pfam" id="PF13519">
    <property type="entry name" value="VWA_2"/>
    <property type="match status" value="1"/>
</dbReference>
<comment type="caution">
    <text evidence="7">The sequence shown here is derived from an EMBL/GenBank/DDBJ whole genome shotgun (WGS) entry which is preliminary data.</text>
</comment>
<evidence type="ECO:0000259" key="6">
    <source>
        <dbReference type="PROSITE" id="PS50234"/>
    </source>
</evidence>
<dbReference type="RefSeq" id="WP_118355190.1">
    <property type="nucleotide sequence ID" value="NZ_CAJLAM010000041.1"/>
</dbReference>
<evidence type="ECO:0000256" key="4">
    <source>
        <dbReference type="ARBA" id="ARBA00023136"/>
    </source>
</evidence>
<dbReference type="AlphaFoldDB" id="A0A3R6IUG9"/>
<organism evidence="7 8">
    <name type="scientific">Leyella stercorea</name>
    <dbReference type="NCBI Taxonomy" id="363265"/>
    <lineage>
        <taxon>Bacteria</taxon>
        <taxon>Pseudomonadati</taxon>
        <taxon>Bacteroidota</taxon>
        <taxon>Bacteroidia</taxon>
        <taxon>Bacteroidales</taxon>
        <taxon>Prevotellaceae</taxon>
        <taxon>Leyella</taxon>
    </lineage>
</organism>
<sequence length="339" mass="37730">MFRFESPQYLWLLWLVVVLVAVRYYSLWRRQKKIMRIGDKDLVRQLMPDASTMRRRVKFWLTMAAVAVLVVVIARPQMGSKISNEKRNGIETIICLDISNSMLAQDVAPSRLDKSKMLVENLVDNFTNDKIGLVVFAGDAFVQLPITSDYVSAKMFLHGISPALISTQGTDIARALSVASSSFTQQQGVGKAIILITDGEDHEGGALEAAKEARKKGINVFILGIGSTKGSPIPVGGGEYIRDNTGNIVMSALNEDMCRDIARAGSGTYIHVDNTNDAQEKLNDELSKLQKGETESVIYSEYAEQFQSFCIVLLVLLIVEACIMEKKNPLFKHFRLFKK</sequence>
<keyword evidence="2 5" id="KW-0812">Transmembrane</keyword>
<feature type="transmembrane region" description="Helical" evidence="5">
    <location>
        <begin position="6"/>
        <end position="26"/>
    </location>
</feature>
<dbReference type="SMART" id="SM00327">
    <property type="entry name" value="VWA"/>
    <property type="match status" value="1"/>
</dbReference>
<accession>A0A3R6IUG9</accession>
<dbReference type="SUPFAM" id="SSF53300">
    <property type="entry name" value="vWA-like"/>
    <property type="match status" value="1"/>
</dbReference>
<evidence type="ECO:0000256" key="3">
    <source>
        <dbReference type="ARBA" id="ARBA00022989"/>
    </source>
</evidence>
<keyword evidence="4 5" id="KW-0472">Membrane</keyword>
<dbReference type="InterPro" id="IPR036465">
    <property type="entry name" value="vWFA_dom_sf"/>
</dbReference>
<evidence type="ECO:0000256" key="1">
    <source>
        <dbReference type="ARBA" id="ARBA00022475"/>
    </source>
</evidence>
<dbReference type="Proteomes" id="UP000286598">
    <property type="component" value="Unassembled WGS sequence"/>
</dbReference>
<dbReference type="PANTHER" id="PTHR22550:SF5">
    <property type="entry name" value="LEUCINE ZIPPER PROTEIN 4"/>
    <property type="match status" value="1"/>
</dbReference>
<dbReference type="OrthoDB" id="6206554at2"/>
<dbReference type="InterPro" id="IPR050768">
    <property type="entry name" value="UPF0353/GerABKA_families"/>
</dbReference>
<name>A0A3R6IUG9_9BACT</name>
<feature type="domain" description="VWFA" evidence="6">
    <location>
        <begin position="91"/>
        <end position="289"/>
    </location>
</feature>
<keyword evidence="3 5" id="KW-1133">Transmembrane helix</keyword>
<dbReference type="Gene3D" id="3.40.50.410">
    <property type="entry name" value="von Willebrand factor, type A domain"/>
    <property type="match status" value="1"/>
</dbReference>
<dbReference type="PANTHER" id="PTHR22550">
    <property type="entry name" value="SPORE GERMINATION PROTEIN"/>
    <property type="match status" value="1"/>
</dbReference>
<keyword evidence="8" id="KW-1185">Reference proteome</keyword>
<dbReference type="InterPro" id="IPR002035">
    <property type="entry name" value="VWF_A"/>
</dbReference>
<gene>
    <name evidence="7" type="ORF">DW060_06155</name>
</gene>
<evidence type="ECO:0000256" key="5">
    <source>
        <dbReference type="SAM" id="Phobius"/>
    </source>
</evidence>
<evidence type="ECO:0000313" key="8">
    <source>
        <dbReference type="Proteomes" id="UP000286598"/>
    </source>
</evidence>